<dbReference type="PANTHER" id="PTHR38601">
    <property type="entry name" value="HYDROGENASE-4 COMPONENT E"/>
    <property type="match status" value="1"/>
</dbReference>
<dbReference type="PANTHER" id="PTHR38601:SF1">
    <property type="entry name" value="HYDROGENASE-4 COMPONENT E"/>
    <property type="match status" value="1"/>
</dbReference>
<accession>D3DIF3</accession>
<feature type="transmembrane region" description="Helical" evidence="6">
    <location>
        <begin position="111"/>
        <end position="132"/>
    </location>
</feature>
<evidence type="ECO:0000256" key="1">
    <source>
        <dbReference type="ARBA" id="ARBA00004651"/>
    </source>
</evidence>
<gene>
    <name evidence="7" type="primary">hyfE</name>
    <name evidence="7" type="ordered locus">HTH_1151</name>
</gene>
<evidence type="ECO:0000313" key="8">
    <source>
        <dbReference type="Proteomes" id="UP000002574"/>
    </source>
</evidence>
<dbReference type="STRING" id="608538.HTH_1151"/>
<sequence length="204" mass="22625">MVLVLSILNVASPFLKFAVNLNMLQSWMLSLYILLVAINSGVFHLYLSFFATLVFKGLIVPILLFRVLRRIGKEREIDMVVSIPSAIVMSGMFVLVSSILSTKLTGLEFLFGRFVFVSSLSTLLIGGMLLVIRKILFSQILGLLIMENAIFLAANSAATGMPLIVELGVLFDILISVLISSVLLLRIRRSFEDIQVESLEVLKE</sequence>
<keyword evidence="2" id="KW-1003">Cell membrane</keyword>
<feature type="transmembrane region" description="Helical" evidence="6">
    <location>
        <begin position="139"/>
        <end position="158"/>
    </location>
</feature>
<protein>
    <submittedName>
        <fullName evidence="7">Hydrogenase 4 membrane component</fullName>
    </submittedName>
</protein>
<dbReference type="AlphaFoldDB" id="D3DIF3"/>
<dbReference type="InterPro" id="IPR038730">
    <property type="entry name" value="HyfE-like"/>
</dbReference>
<comment type="subcellular location">
    <subcellularLocation>
        <location evidence="1">Cell membrane</location>
        <topology evidence="1">Multi-pass membrane protein</topology>
    </subcellularLocation>
</comment>
<dbReference type="OrthoDB" id="5298295at2"/>
<evidence type="ECO:0000256" key="6">
    <source>
        <dbReference type="SAM" id="Phobius"/>
    </source>
</evidence>
<dbReference type="Proteomes" id="UP000002574">
    <property type="component" value="Chromosome"/>
</dbReference>
<keyword evidence="8" id="KW-1185">Reference proteome</keyword>
<feature type="transmembrane region" description="Helical" evidence="6">
    <location>
        <begin position="77"/>
        <end position="99"/>
    </location>
</feature>
<reference evidence="7 8" key="1">
    <citation type="journal article" date="2010" name="J. Bacteriol.">
        <title>Complete genome sequence of the thermophilic, obligately chemolithoautotrophic hydrogen-oxidizing bacterium Hydrogenobacter thermophilus TK-6.</title>
        <authorList>
            <person name="Arai H."/>
            <person name="Kanbe H."/>
            <person name="Ishii M."/>
            <person name="Igarashi Y."/>
        </authorList>
    </citation>
    <scope>NUCLEOTIDE SEQUENCE [LARGE SCALE GENOMIC DNA]</scope>
    <source>
        <strain evidence="8">DSM 6534 / IAM 12695 / TK-6 [Tokyo]</strain>
    </source>
</reference>
<evidence type="ECO:0000256" key="3">
    <source>
        <dbReference type="ARBA" id="ARBA00022692"/>
    </source>
</evidence>
<dbReference type="EMBL" id="AP011112">
    <property type="protein sequence ID" value="BAI69605.1"/>
    <property type="molecule type" value="Genomic_DNA"/>
</dbReference>
<proteinExistence type="predicted"/>
<evidence type="ECO:0000256" key="4">
    <source>
        <dbReference type="ARBA" id="ARBA00022989"/>
    </source>
</evidence>
<evidence type="ECO:0000313" key="7">
    <source>
        <dbReference type="EMBL" id="BAI69605.1"/>
    </source>
</evidence>
<dbReference type="GO" id="GO:0005886">
    <property type="term" value="C:plasma membrane"/>
    <property type="evidence" value="ECO:0007669"/>
    <property type="project" value="UniProtKB-SubCell"/>
</dbReference>
<feature type="transmembrane region" description="Helical" evidence="6">
    <location>
        <begin position="42"/>
        <end position="65"/>
    </location>
</feature>
<keyword evidence="3 6" id="KW-0812">Transmembrane</keyword>
<keyword evidence="5 6" id="KW-0472">Membrane</keyword>
<organism evidence="7 8">
    <name type="scientific">Hydrogenobacter thermophilus (strain DSM 6534 / IAM 12695 / TK-6)</name>
    <dbReference type="NCBI Taxonomy" id="608538"/>
    <lineage>
        <taxon>Bacteria</taxon>
        <taxon>Pseudomonadati</taxon>
        <taxon>Aquificota</taxon>
        <taxon>Aquificia</taxon>
        <taxon>Aquificales</taxon>
        <taxon>Aquificaceae</taxon>
        <taxon>Hydrogenobacter</taxon>
    </lineage>
</organism>
<dbReference type="KEGG" id="hth:HTH_1151"/>
<evidence type="ECO:0000256" key="2">
    <source>
        <dbReference type="ARBA" id="ARBA00022475"/>
    </source>
</evidence>
<keyword evidence="4 6" id="KW-1133">Transmembrane helix</keyword>
<feature type="transmembrane region" description="Helical" evidence="6">
    <location>
        <begin position="164"/>
        <end position="185"/>
    </location>
</feature>
<dbReference type="eggNOG" id="COG4237">
    <property type="taxonomic scope" value="Bacteria"/>
</dbReference>
<evidence type="ECO:0000256" key="5">
    <source>
        <dbReference type="ARBA" id="ARBA00023136"/>
    </source>
</evidence>
<name>D3DIF3_HYDTT</name>